<feature type="domain" description="Alpha/beta hydrolase fold-3" evidence="2">
    <location>
        <begin position="69"/>
        <end position="291"/>
    </location>
</feature>
<evidence type="ECO:0000313" key="4">
    <source>
        <dbReference type="Proteomes" id="UP001220324"/>
    </source>
</evidence>
<dbReference type="Pfam" id="PF07859">
    <property type="entry name" value="Abhydrolase_3"/>
    <property type="match status" value="1"/>
</dbReference>
<dbReference type="InterPro" id="IPR013094">
    <property type="entry name" value="AB_hydrolase_3"/>
</dbReference>
<dbReference type="Proteomes" id="UP001220324">
    <property type="component" value="Unassembled WGS sequence"/>
</dbReference>
<dbReference type="GO" id="GO:0017000">
    <property type="term" value="P:antibiotic biosynthetic process"/>
    <property type="evidence" value="ECO:0007669"/>
    <property type="project" value="UniProtKB-ARBA"/>
</dbReference>
<protein>
    <recommendedName>
        <fullName evidence="2">Alpha/beta hydrolase fold-3 domain-containing protein</fullName>
    </recommendedName>
</protein>
<dbReference type="InterPro" id="IPR029058">
    <property type="entry name" value="AB_hydrolase_fold"/>
</dbReference>
<dbReference type="Gene3D" id="3.40.50.1820">
    <property type="entry name" value="alpha/beta hydrolase"/>
    <property type="match status" value="1"/>
</dbReference>
<dbReference type="EMBL" id="JAQIZZ010000002">
    <property type="protein sequence ID" value="KAJ5553059.1"/>
    <property type="molecule type" value="Genomic_DNA"/>
</dbReference>
<name>A0AAD6GIR6_9EURO</name>
<dbReference type="AlphaFoldDB" id="A0AAD6GIR6"/>
<proteinExistence type="predicted"/>
<gene>
    <name evidence="3" type="ORF">N7494_002437</name>
</gene>
<dbReference type="PANTHER" id="PTHR48081">
    <property type="entry name" value="AB HYDROLASE SUPERFAMILY PROTEIN C4A8.06C"/>
    <property type="match status" value="1"/>
</dbReference>
<accession>A0AAD6GIR6</accession>
<sequence length="334" mass="37810">MTCIFNNVPLAVIQQLTVRDGSPLLESIRYKDLNRHIFQCIQQENFTGYWICRGLYPEPINPVDADIFLLYVHGGGYVMGHPAENAPELLFMAELLAGKGLEPAIFSLNYSLMPNDYFPTQIHQLFAAYEWIVHKLGVDPSKILIMGESAGAHLVLSFLTFLSEMSESASLSKPGSAYLLSPWANLRSDHPETLALHWEDRLFKQSLDVSARDFLRNATPDQLDLYENFATNSNSTNRRPWDQILPKITRVSAGSDELVFLYDVRDFVKNAQKDGAEVKITIKDGGDHAWQSNEAREFRQNFLGQSRRSFDEPTMPGYHEIAEDISLMFAPCGK</sequence>
<dbReference type="GO" id="GO:0072330">
    <property type="term" value="P:monocarboxylic acid biosynthetic process"/>
    <property type="evidence" value="ECO:0007669"/>
    <property type="project" value="UniProtKB-ARBA"/>
</dbReference>
<dbReference type="InterPro" id="IPR050300">
    <property type="entry name" value="GDXG_lipolytic_enzyme"/>
</dbReference>
<dbReference type="GO" id="GO:0016787">
    <property type="term" value="F:hydrolase activity"/>
    <property type="evidence" value="ECO:0007669"/>
    <property type="project" value="UniProtKB-KW"/>
</dbReference>
<reference evidence="3 4" key="1">
    <citation type="journal article" date="2023" name="IMA Fungus">
        <title>Comparative genomic study of the Penicillium genus elucidates a diverse pangenome and 15 lateral gene transfer events.</title>
        <authorList>
            <person name="Petersen C."/>
            <person name="Sorensen T."/>
            <person name="Nielsen M.R."/>
            <person name="Sondergaard T.E."/>
            <person name="Sorensen J.L."/>
            <person name="Fitzpatrick D.A."/>
            <person name="Frisvad J.C."/>
            <person name="Nielsen K.L."/>
        </authorList>
    </citation>
    <scope>NUCLEOTIDE SEQUENCE [LARGE SCALE GENOMIC DNA]</scope>
    <source>
        <strain evidence="3 4">IBT 35679</strain>
    </source>
</reference>
<keyword evidence="1" id="KW-0378">Hydrolase</keyword>
<comment type="caution">
    <text evidence="3">The sequence shown here is derived from an EMBL/GenBank/DDBJ whole genome shotgun (WGS) entry which is preliminary data.</text>
</comment>
<dbReference type="SUPFAM" id="SSF53474">
    <property type="entry name" value="alpha/beta-Hydrolases"/>
    <property type="match status" value="1"/>
</dbReference>
<evidence type="ECO:0000259" key="2">
    <source>
        <dbReference type="Pfam" id="PF07859"/>
    </source>
</evidence>
<organism evidence="3 4">
    <name type="scientific">Penicillium frequentans</name>
    <dbReference type="NCBI Taxonomy" id="3151616"/>
    <lineage>
        <taxon>Eukaryota</taxon>
        <taxon>Fungi</taxon>
        <taxon>Dikarya</taxon>
        <taxon>Ascomycota</taxon>
        <taxon>Pezizomycotina</taxon>
        <taxon>Eurotiomycetes</taxon>
        <taxon>Eurotiomycetidae</taxon>
        <taxon>Eurotiales</taxon>
        <taxon>Aspergillaceae</taxon>
        <taxon>Penicillium</taxon>
    </lineage>
</organism>
<evidence type="ECO:0000256" key="1">
    <source>
        <dbReference type="ARBA" id="ARBA00022801"/>
    </source>
</evidence>
<keyword evidence="4" id="KW-1185">Reference proteome</keyword>
<evidence type="ECO:0000313" key="3">
    <source>
        <dbReference type="EMBL" id="KAJ5553059.1"/>
    </source>
</evidence>
<dbReference type="PANTHER" id="PTHR48081:SF11">
    <property type="entry name" value="ALPHA_BETA HYDROLASE FOLD-3 DOMAIN-CONTAINING PROTEIN-RELATED"/>
    <property type="match status" value="1"/>
</dbReference>